<organism evidence="4 5">
    <name type="scientific">Photinus pyralis</name>
    <name type="common">Common eastern firefly</name>
    <name type="synonym">Lampyris pyralis</name>
    <dbReference type="NCBI Taxonomy" id="7054"/>
    <lineage>
        <taxon>Eukaryota</taxon>
        <taxon>Metazoa</taxon>
        <taxon>Ecdysozoa</taxon>
        <taxon>Arthropoda</taxon>
        <taxon>Hexapoda</taxon>
        <taxon>Insecta</taxon>
        <taxon>Pterygota</taxon>
        <taxon>Neoptera</taxon>
        <taxon>Endopterygota</taxon>
        <taxon>Coleoptera</taxon>
        <taxon>Polyphaga</taxon>
        <taxon>Elateriformia</taxon>
        <taxon>Elateroidea</taxon>
        <taxon>Lampyridae</taxon>
        <taxon>Lampyrinae</taxon>
        <taxon>Photinus</taxon>
    </lineage>
</organism>
<comment type="similarity">
    <text evidence="1">Belongs to the short-chain dehydrogenases/reductases (SDR) family.</text>
</comment>
<dbReference type="FunFam" id="3.40.50.720:FF:000149">
    <property type="entry name" value="15-hydroxyprostaglandin dehydrogenase [NAD(+)]"/>
    <property type="match status" value="1"/>
</dbReference>
<dbReference type="InterPro" id="IPR002347">
    <property type="entry name" value="SDR_fam"/>
</dbReference>
<dbReference type="SUPFAM" id="SSF51735">
    <property type="entry name" value="NAD(P)-binding Rossmann-fold domains"/>
    <property type="match status" value="3"/>
</dbReference>
<proteinExistence type="inferred from homology"/>
<dbReference type="InParanoid" id="A0A5N4A584"/>
<evidence type="ECO:0000256" key="3">
    <source>
        <dbReference type="SAM" id="SignalP"/>
    </source>
</evidence>
<dbReference type="Pfam" id="PF00106">
    <property type="entry name" value="adh_short"/>
    <property type="match status" value="3"/>
</dbReference>
<dbReference type="PANTHER" id="PTHR44229:SF8">
    <property type="entry name" value="ALCOHOL DEHYDROGENASE-RELATED"/>
    <property type="match status" value="1"/>
</dbReference>
<dbReference type="EMBL" id="VVIM01000010">
    <property type="protein sequence ID" value="KAB0792461.1"/>
    <property type="molecule type" value="Genomic_DNA"/>
</dbReference>
<evidence type="ECO:0008006" key="6">
    <source>
        <dbReference type="Google" id="ProtNLM"/>
    </source>
</evidence>
<dbReference type="GO" id="GO:0005737">
    <property type="term" value="C:cytoplasm"/>
    <property type="evidence" value="ECO:0007669"/>
    <property type="project" value="TreeGrafter"/>
</dbReference>
<comment type="caution">
    <text evidence="4">The sequence shown here is derived from an EMBL/GenBank/DDBJ whole genome shotgun (WGS) entry which is preliminary data.</text>
</comment>
<evidence type="ECO:0000313" key="5">
    <source>
        <dbReference type="Proteomes" id="UP000327044"/>
    </source>
</evidence>
<dbReference type="PRINTS" id="PR00081">
    <property type="entry name" value="GDHRDH"/>
</dbReference>
<gene>
    <name evidence="4" type="ORF">PPYR_14420</name>
</gene>
<protein>
    <recommendedName>
        <fullName evidence="6">15-hydroxyprostaglandin dehydrogenase [NAD(+)]</fullName>
    </recommendedName>
</protein>
<dbReference type="PROSITE" id="PS00061">
    <property type="entry name" value="ADH_SHORT"/>
    <property type="match status" value="2"/>
</dbReference>
<dbReference type="GO" id="GO:0016616">
    <property type="term" value="F:oxidoreductase activity, acting on the CH-OH group of donors, NAD or NADP as acceptor"/>
    <property type="evidence" value="ECO:0007669"/>
    <property type="project" value="TreeGrafter"/>
</dbReference>
<evidence type="ECO:0000313" key="4">
    <source>
        <dbReference type="EMBL" id="KAB0792461.1"/>
    </source>
</evidence>
<dbReference type="InterPro" id="IPR036291">
    <property type="entry name" value="NAD(P)-bd_dom_sf"/>
</dbReference>
<evidence type="ECO:0000256" key="2">
    <source>
        <dbReference type="ARBA" id="ARBA00023002"/>
    </source>
</evidence>
<evidence type="ECO:0000256" key="1">
    <source>
        <dbReference type="ARBA" id="ARBA00006484"/>
    </source>
</evidence>
<dbReference type="Gene3D" id="3.40.50.720">
    <property type="entry name" value="NAD(P)-binding Rossmann-like Domain"/>
    <property type="match status" value="3"/>
</dbReference>
<keyword evidence="3" id="KW-0732">Signal</keyword>
<keyword evidence="2" id="KW-0560">Oxidoreductase</keyword>
<feature type="signal peptide" evidence="3">
    <location>
        <begin position="1"/>
        <end position="16"/>
    </location>
</feature>
<sequence length="656" mass="70112">MIALKLLLLLATCAGAEKLTNVKGQVALVTGGAQGIGYAAVEALLHAGIRGVTIVDLNITKGKTAARALNLKNGSGRVVFIPADVSNESQLEDAFKISLQHWKGLDIVVNNAGTSNETNWKAAINTNVVGTLQGTFLGFRYMSKGKGGKGGVIVNVASIAALGNEFYISPVYSATKSFILGLGRTLGHQVYYDYNEVRIVTVCPGLTRSDLVSGDSIKSRIRMYQRSRQSTLANDASRSRNVGEGIRMVIEDGSNGSVWVIEDDEPPYEGKIAMVTGGAQGIGYATVEALLRAGITGVTLVDLNITNGRTAARALNLKYGNGRVVFLPVDVSNESQFEDAFKITLQYWKGLDIVVNNAGIANEKNWKLTGDTNVVSTVVVGAERFDIEGKVALVTGAAQGIGYATIDALLRAAIRGVTLVDSNNAKGESVAKSLNARYGPGKAIYIQADVSNGDQLEDAFRVSLQHWKGLDIVVNNAGIGDEINWKSMIDINAVGVLQGTLLGFKYMGKHNGGRGGVVINVSSYTALSPLFSAPVYTASKSFVLSLGRTLGHPIYYEHNDVRVVTVCPGLTQTSLSESELARSVSISLAPQIIDLVRSMIEHAKFQSPQNVGDGIQMVIAEGSNGSVWVIEDDEPPYELDFPDRRTMRKKAFTYAP</sequence>
<dbReference type="AlphaFoldDB" id="A0A5N4A584"/>
<accession>A0A5N4A584</accession>
<reference evidence="4 5" key="1">
    <citation type="journal article" date="2018" name="Elife">
        <title>Firefly genomes illuminate parallel origins of bioluminescence in beetles.</title>
        <authorList>
            <person name="Fallon T.R."/>
            <person name="Lower S.E."/>
            <person name="Chang C.H."/>
            <person name="Bessho-Uehara M."/>
            <person name="Martin G.J."/>
            <person name="Bewick A.J."/>
            <person name="Behringer M."/>
            <person name="Debat H.J."/>
            <person name="Wong I."/>
            <person name="Day J.C."/>
            <person name="Suvorov A."/>
            <person name="Silva C.J."/>
            <person name="Stanger-Hall K.F."/>
            <person name="Hall D.W."/>
            <person name="Schmitz R.J."/>
            <person name="Nelson D.R."/>
            <person name="Lewis S.M."/>
            <person name="Shigenobu S."/>
            <person name="Bybee S.M."/>
            <person name="Larracuente A.M."/>
            <person name="Oba Y."/>
            <person name="Weng J.K."/>
        </authorList>
    </citation>
    <scope>NUCLEOTIDE SEQUENCE [LARGE SCALE GENOMIC DNA]</scope>
    <source>
        <strain evidence="4">1611_PpyrPB1</strain>
        <tissue evidence="4">Whole body</tissue>
    </source>
</reference>
<dbReference type="Proteomes" id="UP000327044">
    <property type="component" value="Unassembled WGS sequence"/>
</dbReference>
<dbReference type="PANTHER" id="PTHR44229">
    <property type="entry name" value="15-HYDROXYPROSTAGLANDIN DEHYDROGENASE [NAD(+)]"/>
    <property type="match status" value="1"/>
</dbReference>
<feature type="chain" id="PRO_5024459737" description="15-hydroxyprostaglandin dehydrogenase [NAD(+)]" evidence="3">
    <location>
        <begin position="17"/>
        <end position="656"/>
    </location>
</feature>
<name>A0A5N4A584_PHOPY</name>
<keyword evidence="5" id="KW-1185">Reference proteome</keyword>
<dbReference type="PRINTS" id="PR00080">
    <property type="entry name" value="SDRFAMILY"/>
</dbReference>
<dbReference type="InterPro" id="IPR020904">
    <property type="entry name" value="Sc_DH/Rdtase_CS"/>
</dbReference>